<reference evidence="2" key="2">
    <citation type="submission" date="2020-10" db="EMBL/GenBank/DDBJ databases">
        <title>Clinical and molecular characterization of Acinetobacter seifertii in Taiwan.</title>
        <authorList>
            <person name="Li L.-H."/>
            <person name="Yang Y.-S."/>
            <person name="Sun J.-R."/>
            <person name="Huang T.-W."/>
            <person name="Huang W.-C."/>
            <person name="Wang Y.-C."/>
            <person name="Kuo T.-H."/>
            <person name="Kuo S.-C."/>
            <person name="Chen T.-L."/>
        </authorList>
    </citation>
    <scope>NUCLEOTIDE SEQUENCE [LARGE SCALE GENOMIC DNA]</scope>
    <source>
        <strain evidence="2">AS42</strain>
    </source>
</reference>
<dbReference type="RefSeq" id="WP_190977857.1">
    <property type="nucleotide sequence ID" value="NZ_CP061578.1"/>
</dbReference>
<dbReference type="Proteomes" id="UP000516672">
    <property type="component" value="Chromosome"/>
</dbReference>
<dbReference type="EMBL" id="CP061828">
    <property type="protein sequence ID" value="QOD73709.1"/>
    <property type="molecule type" value="Genomic_DNA"/>
</dbReference>
<evidence type="ECO:0000313" key="2">
    <source>
        <dbReference type="Proteomes" id="UP000516672"/>
    </source>
</evidence>
<proteinExistence type="predicted"/>
<organism evidence="1 2">
    <name type="scientific">Acinetobacter seifertii</name>
    <dbReference type="NCBI Taxonomy" id="1530123"/>
    <lineage>
        <taxon>Bacteria</taxon>
        <taxon>Pseudomonadati</taxon>
        <taxon>Pseudomonadota</taxon>
        <taxon>Gammaproteobacteria</taxon>
        <taxon>Moraxellales</taxon>
        <taxon>Moraxellaceae</taxon>
        <taxon>Acinetobacter</taxon>
        <taxon>Acinetobacter calcoaceticus/baumannii complex</taxon>
    </lineage>
</organism>
<accession>A0A7H2VJQ7</accession>
<reference evidence="1 2" key="1">
    <citation type="submission" date="2020-09" db="EMBL/GenBank/DDBJ databases">
        <authorList>
            <person name="Chen F.-J."/>
            <person name="Lee Y.-T."/>
        </authorList>
    </citation>
    <scope>NUCLEOTIDE SEQUENCE [LARGE SCALE GENOMIC DNA]</scope>
    <source>
        <strain evidence="1 2">AS42</strain>
    </source>
</reference>
<gene>
    <name evidence="1" type="ORF">IC779_02760</name>
</gene>
<evidence type="ECO:0000313" key="1">
    <source>
        <dbReference type="EMBL" id="QOD73709.1"/>
    </source>
</evidence>
<sequence>MATEKTYTHAVFSIADPVVKSHIEQAIYACKFRIRFPAFYDFLVEKKTVIKNQLFVSVKEKYKLYNPEITDEELEQNVEFILEERRLLDNAMGFLQTGKLLLPDIFLVSNEIMTIEEIRQLFYEVSMDFWNAVDTILYPDSGALGRLKILSYLNENGFYLPNLFPQLGLEDLFFNFLPIHLSYGKFNSSKDPQSSTGLPSTKESYEILKPLFSHASPLYFDSSSYLDYNAKVDQELTSTHFVLQMSLNEAPDNLPYILRNFLINYQSRRLDFMRNGNNNEYNAADINEINKLTDVANEVLSILDKFSNQRIGNRKEIYSLGYDAVLNAILALYFINYHFNLIFADQDLTFIDLEHAVSLVNDTSGKRQKDDHLNNEYVYGEPLAFGKSYESFINKLEKVFLNLEEFQVSISPPNRGKRKISNIQITLKESILPSLKSSKKSRPQTKNLNISSLKKTIREFLKKRVPEVETVIQF</sequence>
<name>A0A7H2VJQ7_9GAMM</name>
<protein>
    <submittedName>
        <fullName evidence="1">Uncharacterized protein</fullName>
    </submittedName>
</protein>
<dbReference type="AlphaFoldDB" id="A0A7H2VJQ7"/>